<dbReference type="Proteomes" id="UP000712281">
    <property type="component" value="Unassembled WGS sequence"/>
</dbReference>
<protein>
    <submittedName>
        <fullName evidence="2">Uncharacterized protein</fullName>
    </submittedName>
</protein>
<reference evidence="2" key="1">
    <citation type="submission" date="2019-12" db="EMBL/GenBank/DDBJ databases">
        <title>Genome sequencing and annotation of Brassica cretica.</title>
        <authorList>
            <person name="Studholme D.J."/>
            <person name="Sarris P.F."/>
        </authorList>
    </citation>
    <scope>NUCLEOTIDE SEQUENCE</scope>
    <source>
        <strain evidence="2">PFS-001/15</strain>
        <strain evidence="1">PFS-102/07</strain>
        <tissue evidence="2">Leaf</tissue>
    </source>
</reference>
<proteinExistence type="predicted"/>
<name>A0A8S9MJX2_BRACR</name>
<dbReference type="EMBL" id="QGKY02000190">
    <property type="protein sequence ID" value="KAF2591529.1"/>
    <property type="molecule type" value="Genomic_DNA"/>
</dbReference>
<dbReference type="EMBL" id="QGKW02000007">
    <property type="protein sequence ID" value="KAF2620684.1"/>
    <property type="molecule type" value="Genomic_DNA"/>
</dbReference>
<accession>A0A8S9MJX2</accession>
<evidence type="ECO:0000313" key="1">
    <source>
        <dbReference type="EMBL" id="KAF2591529.1"/>
    </source>
</evidence>
<evidence type="ECO:0000313" key="3">
    <source>
        <dbReference type="Proteomes" id="UP000712281"/>
    </source>
</evidence>
<comment type="caution">
    <text evidence="2">The sequence shown here is derived from an EMBL/GenBank/DDBJ whole genome shotgun (WGS) entry which is preliminary data.</text>
</comment>
<sequence>MYNITILNRLIQTVLQSSPLVYVSYLIRSRLTHLNLSTAIFSVEPWLLALATSQAPPPLPKPILVCIYLFQVFS</sequence>
<dbReference type="AlphaFoldDB" id="A0A8S9MJX2"/>
<organism evidence="2 3">
    <name type="scientific">Brassica cretica</name>
    <name type="common">Mustard</name>
    <dbReference type="NCBI Taxonomy" id="69181"/>
    <lineage>
        <taxon>Eukaryota</taxon>
        <taxon>Viridiplantae</taxon>
        <taxon>Streptophyta</taxon>
        <taxon>Embryophyta</taxon>
        <taxon>Tracheophyta</taxon>
        <taxon>Spermatophyta</taxon>
        <taxon>Magnoliopsida</taxon>
        <taxon>eudicotyledons</taxon>
        <taxon>Gunneridae</taxon>
        <taxon>Pentapetalae</taxon>
        <taxon>rosids</taxon>
        <taxon>malvids</taxon>
        <taxon>Brassicales</taxon>
        <taxon>Brassicaceae</taxon>
        <taxon>Brassiceae</taxon>
        <taxon>Brassica</taxon>
    </lineage>
</organism>
<evidence type="ECO:0000313" key="2">
    <source>
        <dbReference type="EMBL" id="KAF2620684.1"/>
    </source>
</evidence>
<gene>
    <name evidence="2" type="ORF">F2Q68_00040040</name>
    <name evidence="1" type="ORF">F2Q70_00039347</name>
</gene>